<gene>
    <name evidence="2" type="ORF">CRG98_008056</name>
</gene>
<proteinExistence type="predicted"/>
<comment type="caution">
    <text evidence="2">The sequence shown here is derived from an EMBL/GenBank/DDBJ whole genome shotgun (WGS) entry which is preliminary data.</text>
</comment>
<accession>A0A2I0KSU3</accession>
<name>A0A2I0KSU3_PUNGR</name>
<keyword evidence="3" id="KW-1185">Reference proteome</keyword>
<evidence type="ECO:0000313" key="3">
    <source>
        <dbReference type="Proteomes" id="UP000233551"/>
    </source>
</evidence>
<feature type="region of interest" description="Disordered" evidence="1">
    <location>
        <begin position="15"/>
        <end position="50"/>
    </location>
</feature>
<reference evidence="2 3" key="1">
    <citation type="submission" date="2017-11" db="EMBL/GenBank/DDBJ databases">
        <title>De-novo sequencing of pomegranate (Punica granatum L.) genome.</title>
        <authorList>
            <person name="Akparov Z."/>
            <person name="Amiraslanov A."/>
            <person name="Hajiyeva S."/>
            <person name="Abbasov M."/>
            <person name="Kaur K."/>
            <person name="Hamwieh A."/>
            <person name="Solovyev V."/>
            <person name="Salamov A."/>
            <person name="Braich B."/>
            <person name="Kosarev P."/>
            <person name="Mahmoud A."/>
            <person name="Hajiyev E."/>
            <person name="Babayeva S."/>
            <person name="Izzatullayeva V."/>
            <person name="Mammadov A."/>
            <person name="Mammadov A."/>
            <person name="Sharifova S."/>
            <person name="Ojaghi J."/>
            <person name="Eynullazada K."/>
            <person name="Bayramov B."/>
            <person name="Abdulazimova A."/>
            <person name="Shahmuradov I."/>
        </authorList>
    </citation>
    <scope>NUCLEOTIDE SEQUENCE [LARGE SCALE GENOMIC DNA]</scope>
    <source>
        <strain evidence="3">cv. AG2017</strain>
        <tissue evidence="2">Leaf</tissue>
    </source>
</reference>
<dbReference type="EMBL" id="PGOL01000365">
    <property type="protein sequence ID" value="PKI71539.1"/>
    <property type="molecule type" value="Genomic_DNA"/>
</dbReference>
<evidence type="ECO:0000256" key="1">
    <source>
        <dbReference type="SAM" id="MobiDB-lite"/>
    </source>
</evidence>
<sequence length="77" mass="7991">MVVGWRVGDSWGGGVGGSRGVRGDAGGGSSFARGTPAEWGARGGKGTLIKEGDLDDPTKLLVQLWEASPFRSVFIEK</sequence>
<evidence type="ECO:0000313" key="2">
    <source>
        <dbReference type="EMBL" id="PKI71539.1"/>
    </source>
</evidence>
<feature type="compositionally biased region" description="Gly residues" evidence="1">
    <location>
        <begin position="15"/>
        <end position="29"/>
    </location>
</feature>
<dbReference type="Proteomes" id="UP000233551">
    <property type="component" value="Unassembled WGS sequence"/>
</dbReference>
<protein>
    <submittedName>
        <fullName evidence="2">Uncharacterized protein</fullName>
    </submittedName>
</protein>
<organism evidence="2 3">
    <name type="scientific">Punica granatum</name>
    <name type="common">Pomegranate</name>
    <dbReference type="NCBI Taxonomy" id="22663"/>
    <lineage>
        <taxon>Eukaryota</taxon>
        <taxon>Viridiplantae</taxon>
        <taxon>Streptophyta</taxon>
        <taxon>Embryophyta</taxon>
        <taxon>Tracheophyta</taxon>
        <taxon>Spermatophyta</taxon>
        <taxon>Magnoliopsida</taxon>
        <taxon>eudicotyledons</taxon>
        <taxon>Gunneridae</taxon>
        <taxon>Pentapetalae</taxon>
        <taxon>rosids</taxon>
        <taxon>malvids</taxon>
        <taxon>Myrtales</taxon>
        <taxon>Lythraceae</taxon>
        <taxon>Punica</taxon>
    </lineage>
</organism>
<dbReference type="AlphaFoldDB" id="A0A2I0KSU3"/>